<protein>
    <submittedName>
        <fullName evidence="3">Uncharacterized protein</fullName>
    </submittedName>
</protein>
<organism evidence="3 4">
    <name type="scientific">Candidatus Vogelbacteria bacterium CG10_big_fil_rev_8_21_14_0_10_51_16</name>
    <dbReference type="NCBI Taxonomy" id="1975045"/>
    <lineage>
        <taxon>Bacteria</taxon>
        <taxon>Candidatus Vogeliibacteriota</taxon>
    </lineage>
</organism>
<dbReference type="InterPro" id="IPR051199">
    <property type="entry name" value="LPS_LOS_Heptosyltrfase"/>
</dbReference>
<proteinExistence type="predicted"/>
<evidence type="ECO:0000256" key="1">
    <source>
        <dbReference type="ARBA" id="ARBA00022676"/>
    </source>
</evidence>
<dbReference type="Pfam" id="PF01075">
    <property type="entry name" value="Glyco_transf_9"/>
    <property type="match status" value="1"/>
</dbReference>
<keyword evidence="1" id="KW-0328">Glycosyltransferase</keyword>
<dbReference type="GO" id="GO:0009244">
    <property type="term" value="P:lipopolysaccharide core region biosynthetic process"/>
    <property type="evidence" value="ECO:0007669"/>
    <property type="project" value="TreeGrafter"/>
</dbReference>
<evidence type="ECO:0000313" key="4">
    <source>
        <dbReference type="Proteomes" id="UP000228767"/>
    </source>
</evidence>
<reference evidence="3 4" key="1">
    <citation type="submission" date="2017-09" db="EMBL/GenBank/DDBJ databases">
        <title>Depth-based differentiation of microbial function through sediment-hosted aquifers and enrichment of novel symbionts in the deep terrestrial subsurface.</title>
        <authorList>
            <person name="Probst A.J."/>
            <person name="Ladd B."/>
            <person name="Jarett J.K."/>
            <person name="Geller-Mcgrath D.E."/>
            <person name="Sieber C.M."/>
            <person name="Emerson J.B."/>
            <person name="Anantharaman K."/>
            <person name="Thomas B.C."/>
            <person name="Malmstrom R."/>
            <person name="Stieglmeier M."/>
            <person name="Klingl A."/>
            <person name="Woyke T."/>
            <person name="Ryan C.M."/>
            <person name="Banfield J.F."/>
        </authorList>
    </citation>
    <scope>NUCLEOTIDE SEQUENCE [LARGE SCALE GENOMIC DNA]</scope>
    <source>
        <strain evidence="3">CG10_big_fil_rev_8_21_14_0_10_51_16</strain>
    </source>
</reference>
<dbReference type="EMBL" id="PCYI01000014">
    <property type="protein sequence ID" value="PIR44967.1"/>
    <property type="molecule type" value="Genomic_DNA"/>
</dbReference>
<dbReference type="Gene3D" id="3.40.50.2000">
    <property type="entry name" value="Glycogen Phosphorylase B"/>
    <property type="match status" value="1"/>
</dbReference>
<evidence type="ECO:0000256" key="2">
    <source>
        <dbReference type="ARBA" id="ARBA00022679"/>
    </source>
</evidence>
<keyword evidence="2" id="KW-0808">Transferase</keyword>
<dbReference type="PANTHER" id="PTHR30160">
    <property type="entry name" value="TETRAACYLDISACCHARIDE 4'-KINASE-RELATED"/>
    <property type="match status" value="1"/>
</dbReference>
<dbReference type="SUPFAM" id="SSF53756">
    <property type="entry name" value="UDP-Glycosyltransferase/glycogen phosphorylase"/>
    <property type="match status" value="1"/>
</dbReference>
<dbReference type="AlphaFoldDB" id="A0A2H0RES9"/>
<evidence type="ECO:0000313" key="3">
    <source>
        <dbReference type="EMBL" id="PIR44967.1"/>
    </source>
</evidence>
<dbReference type="GO" id="GO:0005829">
    <property type="term" value="C:cytosol"/>
    <property type="evidence" value="ECO:0007669"/>
    <property type="project" value="TreeGrafter"/>
</dbReference>
<dbReference type="InterPro" id="IPR002201">
    <property type="entry name" value="Glyco_trans_9"/>
</dbReference>
<dbReference type="CDD" id="cd03789">
    <property type="entry name" value="GT9_LPS_heptosyltransferase"/>
    <property type="match status" value="1"/>
</dbReference>
<dbReference type="Proteomes" id="UP000228767">
    <property type="component" value="Unassembled WGS sequence"/>
</dbReference>
<sequence>MMYAAGVPLVVAAKVLGGYSPSETRPYRILQKLIRTFPYRMGEYAPRERLRALEPLGIFADNTKKHLGFSKDADNRVAQFLVNNGIDTTKDFIVGISPSAGNKIKEWPADRFARVIDHLCAKHRARVLITGGRGDAGKASEVMKSLGNKTVAIDTSGKFSLDELKALISKLSLFISVDSGPIYIAEAFDVPTVDITGPIDEREQPPRGLFHRNVTPPERLKPELFVLNAKFHNREEALRQTLSISVSMVIDELDTLIADLKKRK</sequence>
<gene>
    <name evidence="3" type="ORF">COV10_02050</name>
</gene>
<accession>A0A2H0RES9</accession>
<name>A0A2H0RES9_9BACT</name>
<comment type="caution">
    <text evidence="3">The sequence shown here is derived from an EMBL/GenBank/DDBJ whole genome shotgun (WGS) entry which is preliminary data.</text>
</comment>
<dbReference type="GO" id="GO:0008713">
    <property type="term" value="F:ADP-heptose-lipopolysaccharide heptosyltransferase activity"/>
    <property type="evidence" value="ECO:0007669"/>
    <property type="project" value="TreeGrafter"/>
</dbReference>